<organism evidence="2">
    <name type="scientific">freshwater metagenome</name>
    <dbReference type="NCBI Taxonomy" id="449393"/>
    <lineage>
        <taxon>unclassified sequences</taxon>
        <taxon>metagenomes</taxon>
        <taxon>ecological metagenomes</taxon>
    </lineage>
</organism>
<reference evidence="2" key="1">
    <citation type="submission" date="2020-05" db="EMBL/GenBank/DDBJ databases">
        <authorList>
            <person name="Chiriac C."/>
            <person name="Salcher M."/>
            <person name="Ghai R."/>
            <person name="Kavagutti S V."/>
        </authorList>
    </citation>
    <scope>NUCLEOTIDE SEQUENCE</scope>
</reference>
<evidence type="ECO:0000256" key="1">
    <source>
        <dbReference type="SAM" id="MobiDB-lite"/>
    </source>
</evidence>
<feature type="compositionally biased region" description="Low complexity" evidence="1">
    <location>
        <begin position="362"/>
        <end position="371"/>
    </location>
</feature>
<dbReference type="EMBL" id="CAEZXR010000022">
    <property type="protein sequence ID" value="CAB4689502.1"/>
    <property type="molecule type" value="Genomic_DNA"/>
</dbReference>
<dbReference type="AlphaFoldDB" id="A0A6J6NU50"/>
<gene>
    <name evidence="2" type="ORF">UFOPK2579_00314</name>
</gene>
<name>A0A6J6NU50_9ZZZZ</name>
<sequence length="382" mass="40271">MVVAGRHPLRDDRHEQLADPADRQRTLGDCGVARRSVELAVLAGQRRARDVLRGRADDGAQDQDRGVGQPLAQGVEEAVDGRHERPLAEAVVVDHVDTELEADQVRGEVADVACHVLVDVAVTAQAEVDEVEVVASCDGHRPGLGGSAGLQAVADRAAVMHPPGARADDGRRAGVVGDPHGAQLGEAVVGQPDLDILLALAKAIDGERQRRGILERHALRSAQVQDGAAVDLDPTRGAAVDDDVEDQVGDRTVEDLQPGQVQLELEHVGIGAQLQPHAGGARGDQGQLGIQGLGQGPQAHPADAGAVATRWQAERTGHADRLALEAERDALHLTPSPDGPRAEPSAGLCPHRRAPTRRRTRTSGAACTARVARARRPRAPRR</sequence>
<feature type="region of interest" description="Disordered" evidence="1">
    <location>
        <begin position="332"/>
        <end position="382"/>
    </location>
</feature>
<feature type="compositionally biased region" description="Basic residues" evidence="1">
    <location>
        <begin position="372"/>
        <end position="382"/>
    </location>
</feature>
<protein>
    <submittedName>
        <fullName evidence="2">Unannotated protein</fullName>
    </submittedName>
</protein>
<feature type="compositionally biased region" description="Basic residues" evidence="1">
    <location>
        <begin position="350"/>
        <end position="361"/>
    </location>
</feature>
<proteinExistence type="predicted"/>
<accession>A0A6J6NU50</accession>
<evidence type="ECO:0000313" key="2">
    <source>
        <dbReference type="EMBL" id="CAB4689502.1"/>
    </source>
</evidence>
<feature type="region of interest" description="Disordered" evidence="1">
    <location>
        <begin position="275"/>
        <end position="310"/>
    </location>
</feature>